<reference evidence="1 2" key="1">
    <citation type="submission" date="2020-02" db="EMBL/GenBank/DDBJ databases">
        <title>Albibacoteraceae fam. nov., the first described family within the subdivision 4 Verrucomicrobia.</title>
        <authorList>
            <person name="Xi F."/>
        </authorList>
    </citation>
    <scope>NUCLEOTIDE SEQUENCE [LARGE SCALE GENOMIC DNA]</scope>
    <source>
        <strain evidence="1 2">CK1056</strain>
    </source>
</reference>
<evidence type="ECO:0000313" key="2">
    <source>
        <dbReference type="Proteomes" id="UP000478417"/>
    </source>
</evidence>
<gene>
    <name evidence="1" type="ORF">G0Q06_04025</name>
</gene>
<dbReference type="Gene3D" id="3.40.190.10">
    <property type="entry name" value="Periplasmic binding protein-like II"/>
    <property type="match status" value="2"/>
</dbReference>
<accession>A0A6B2M1J7</accession>
<sequence>MEIIDFWNGNKSESRQGYELELLEACLCASEVNGSYELRIDNTDYPLAEDEGNIFRNGADILVTVAGNVKFRNREKIVISRPLAKGLLGYRLLIVRSEDADRFKGIKEMRELQELSIGIPETWADADLFRSNQFSVVEKGSFEELFHRLKGREFDYTALGANEIESAFNEHAQPLGGLQIEPSLMIYYSFPLVFYVHPDKRQLAERVESGLQALIDSGEFDDLFAKYHGDIVERLNLKNRRTFTLQNPVLPEEMMDFRSALLD</sequence>
<proteinExistence type="predicted"/>
<keyword evidence="2" id="KW-1185">Reference proteome</keyword>
<comment type="caution">
    <text evidence="1">The sequence shown here is derived from an EMBL/GenBank/DDBJ whole genome shotgun (WGS) entry which is preliminary data.</text>
</comment>
<dbReference type="EMBL" id="JAAGNX010000001">
    <property type="protein sequence ID" value="NDV61610.1"/>
    <property type="molecule type" value="Genomic_DNA"/>
</dbReference>
<dbReference type="Proteomes" id="UP000478417">
    <property type="component" value="Unassembled WGS sequence"/>
</dbReference>
<dbReference type="SUPFAM" id="SSF53850">
    <property type="entry name" value="Periplasmic binding protein-like II"/>
    <property type="match status" value="1"/>
</dbReference>
<protein>
    <submittedName>
        <fullName evidence="1">Amino acid ABC transporter substrate-binding protein</fullName>
    </submittedName>
</protein>
<dbReference type="AlphaFoldDB" id="A0A6B2M1J7"/>
<organism evidence="1 2">
    <name type="scientific">Oceanipulchritudo coccoides</name>
    <dbReference type="NCBI Taxonomy" id="2706888"/>
    <lineage>
        <taxon>Bacteria</taxon>
        <taxon>Pseudomonadati</taxon>
        <taxon>Verrucomicrobiota</taxon>
        <taxon>Opitutia</taxon>
        <taxon>Puniceicoccales</taxon>
        <taxon>Oceanipulchritudinaceae</taxon>
        <taxon>Oceanipulchritudo</taxon>
    </lineage>
</organism>
<evidence type="ECO:0000313" key="1">
    <source>
        <dbReference type="EMBL" id="NDV61610.1"/>
    </source>
</evidence>
<name>A0A6B2M1J7_9BACT</name>